<keyword evidence="8" id="KW-0862">Zinc</keyword>
<dbReference type="PANTHER" id="PTHR10629">
    <property type="entry name" value="CYTOSINE-SPECIFIC METHYLTRANSFERASE"/>
    <property type="match status" value="1"/>
</dbReference>
<dbReference type="PIRSF" id="PIRSF037404">
    <property type="entry name" value="DNMT1"/>
    <property type="match status" value="1"/>
</dbReference>
<feature type="compositionally biased region" description="Basic and acidic residues" evidence="15">
    <location>
        <begin position="338"/>
        <end position="350"/>
    </location>
</feature>
<evidence type="ECO:0000256" key="10">
    <source>
        <dbReference type="ARBA" id="ARBA00023242"/>
    </source>
</evidence>
<feature type="domain" description="BAH" evidence="16">
    <location>
        <begin position="806"/>
        <end position="934"/>
    </location>
</feature>
<dbReference type="EMBL" id="BLXT01001025">
    <property type="protein sequence ID" value="GFN82630.1"/>
    <property type="molecule type" value="Genomic_DNA"/>
</dbReference>
<dbReference type="GO" id="GO:0003682">
    <property type="term" value="F:chromatin binding"/>
    <property type="evidence" value="ECO:0007669"/>
    <property type="project" value="UniProtKB-UniRule"/>
</dbReference>
<feature type="compositionally biased region" description="Polar residues" evidence="15">
    <location>
        <begin position="310"/>
        <end position="320"/>
    </location>
</feature>
<feature type="region of interest" description="Disordered" evidence="15">
    <location>
        <begin position="197"/>
        <end position="382"/>
    </location>
</feature>
<dbReference type="InterPro" id="IPR022702">
    <property type="entry name" value="Cytosine_MeTrfase1_RFD"/>
</dbReference>
<dbReference type="FunFam" id="3.40.50.150:FF:000036">
    <property type="entry name" value="DNA (cytosine-5)-methyltransferase"/>
    <property type="match status" value="1"/>
</dbReference>
<feature type="domain" description="DMAP1-binding" evidence="18">
    <location>
        <begin position="17"/>
        <end position="120"/>
    </location>
</feature>
<dbReference type="PROSITE" id="PS51038">
    <property type="entry name" value="BAH"/>
    <property type="match status" value="2"/>
</dbReference>
<name>A0AAV3YJT9_9GAST</name>
<dbReference type="Pfam" id="PF02008">
    <property type="entry name" value="zf-CXXC"/>
    <property type="match status" value="1"/>
</dbReference>
<feature type="compositionally biased region" description="Basic and acidic residues" evidence="15">
    <location>
        <begin position="373"/>
        <end position="382"/>
    </location>
</feature>
<keyword evidence="7 13" id="KW-0863">Zinc-finger</keyword>
<evidence type="ECO:0000256" key="5">
    <source>
        <dbReference type="ARBA" id="ARBA00022723"/>
    </source>
</evidence>
<comment type="catalytic activity">
    <reaction evidence="11">
        <text>a 2'-deoxycytidine in DNA + S-adenosyl-L-methionine = a 5-methyl-2'-deoxycytidine in DNA + S-adenosyl-L-homocysteine + H(+)</text>
        <dbReference type="Rhea" id="RHEA:13681"/>
        <dbReference type="Rhea" id="RHEA-COMP:11369"/>
        <dbReference type="Rhea" id="RHEA-COMP:11370"/>
        <dbReference type="ChEBI" id="CHEBI:15378"/>
        <dbReference type="ChEBI" id="CHEBI:57856"/>
        <dbReference type="ChEBI" id="CHEBI:59789"/>
        <dbReference type="ChEBI" id="CHEBI:85452"/>
        <dbReference type="ChEBI" id="CHEBI:85454"/>
        <dbReference type="EC" id="2.1.1.37"/>
    </reaction>
</comment>
<evidence type="ECO:0000256" key="14">
    <source>
        <dbReference type="PROSITE-ProRule" id="PRU01016"/>
    </source>
</evidence>
<evidence type="ECO:0000256" key="3">
    <source>
        <dbReference type="ARBA" id="ARBA00022679"/>
    </source>
</evidence>
<dbReference type="SUPFAM" id="SSF53335">
    <property type="entry name" value="S-adenosyl-L-methionine-dependent methyltransferases"/>
    <property type="match status" value="1"/>
</dbReference>
<comment type="similarity">
    <text evidence="11 14">Belongs to the class I-like SAM-binding methyltransferase superfamily. C5-methyltransferase family.</text>
</comment>
<dbReference type="InterPro" id="IPR018117">
    <property type="entry name" value="C5_DNA_meth_AS"/>
</dbReference>
<dbReference type="EC" id="2.1.1.37" evidence="11"/>
<keyword evidence="20" id="KW-1185">Reference proteome</keyword>
<evidence type="ECO:0000256" key="4">
    <source>
        <dbReference type="ARBA" id="ARBA00022691"/>
    </source>
</evidence>
<dbReference type="PRINTS" id="PR00105">
    <property type="entry name" value="C5METTRFRASE"/>
</dbReference>
<dbReference type="PROSITE" id="PS00094">
    <property type="entry name" value="C5_MTASE_1"/>
    <property type="match status" value="1"/>
</dbReference>
<dbReference type="PROSITE" id="PS51912">
    <property type="entry name" value="DMAP1_BIND"/>
    <property type="match status" value="1"/>
</dbReference>
<dbReference type="InterPro" id="IPR001525">
    <property type="entry name" value="C5_MeTfrase"/>
</dbReference>
<dbReference type="PANTHER" id="PTHR10629:SF52">
    <property type="entry name" value="DNA (CYTOSINE-5)-METHYLTRANSFERASE 1"/>
    <property type="match status" value="1"/>
</dbReference>
<feature type="region of interest" description="Disordered" evidence="15">
    <location>
        <begin position="743"/>
        <end position="772"/>
    </location>
</feature>
<keyword evidence="4 11" id="KW-0949">S-adenosyl-L-methionine</keyword>
<sequence>MPSVSGEADTLQTRSRDITVIDEVCQSKLDVLDKELEEGDITLKGYWKKKCALLEPFLLDIEKRKMDNLLTEFKNSKISESDYYRQLEEIVRGLLNSSIKRDLDTNISSETDHSNGVSVNGHSKKASTNGRTANNSENGHTDRSRNGQHSNGSTNAYTSKNGLSGFTNGQVINESSNGQSGKEMVDENESLMLCDQESDMSNDHSKVTTDTPSTGGETKVPNRMDGNDTSNKNCDEGEYIKNQIDSDVIEIKEESIKSEDESAPPPAKKSRGRPSKEKSNGRTPSSGETAARSPKEERTPTRASRRLSNKTDQNQPSIMSMFSMKPKSESSQDQSRTSVDKTDPVRKEESPAEDDQDDDDDDSEEGNQRKRIKIQEEVEKKDKEGIIPAISPSPAKPLPQRCNECLKYMDDPELKLFPGDPDTAVEEFIALTDPRLSLFTGEEDFDNMTEDRPQHKITDFSIYDKNTHLCAFDTGLIERNKYLFFSGVLKPIFEENPSPEGGVPCRNMGPINEWFISGFDGGENALIGFSTAYAEYILMQPSEAYSPFIEQMKVKVHMAKIVIEFLSNNQDASYEDLLNKVQTTVPPAGLSGLTSFTEDSLLRHAQFVVDQVQSYDDAAAEDESLLITTPCMRSLIKLAGVTLGKRRQLRKDVGKVKVKKEKQTQTRATVTPLVRGIFDSIFQGQILDEDMKTKKRQRCGFCEVCQQPDCGTCTACKDMTKFGGTGKAKQACKQRRCPNLAIKSAEEDDGEEGEEAESENNKEPALTTVKKHKSARTGKARATWVGQPIKMLGKKSFYDEVLVGDLMLRPGDCISISHEDPKQPYYIARIQYLFENAKGERQAHVQWFYRGSETVLGEASDPLELFFVDECDDSDLVAVHDKVKIIYKEAPEDWSMRGGLEEDGSLLSPEEDDGKTYFFQKAYTPDLGRFEDPPAMALNGFQDNTEEADGEREVDHCVICQMAADQRRENAVGLGEVLDSTSSNMVYYQSVRKEGQEYRIGDCCYVDPEFFDFQIKHPKIVPKVSKPSKVDEDVYPEAYRKTEYVKGSNDKCPEPFRVVRISEIYVKKNSVKQDGLDIYDIKLKANKFYRTENTHKGSQGLHYTDLNKLYWSEEMVILNFSQVGDKCTVIYQDNLEQSVDSYFLGGCDRFYFSEAYSASSREFEEPPSHARMMGGKGKSKGKGKGKGKGKSNVKEESSGNNGSLSEEKIDIHRLRTLDVFAGCGGLSEGFHQAGIAESRWAIEKEEPAAQAFRLNNPGCTVFTDDCNLLLQRVMEGNNTNALGQKLPQKGDVELLCGGPPCQGFSGMNRFNHGDYSRFKNSLIASYLSYCDYYRPRFFLLENVRNFVSFKRSMVLKLTLRSLLRMGYQCTFGVLQAGSYGVAQTRRRAIILAAAPGEKLPLYPEPMHTFAPRAMQLSVVVDDKKVTPEPYDCTADHKN</sequence>
<organism evidence="19 20">
    <name type="scientific">Plakobranchus ocellatus</name>
    <dbReference type="NCBI Taxonomy" id="259542"/>
    <lineage>
        <taxon>Eukaryota</taxon>
        <taxon>Metazoa</taxon>
        <taxon>Spiralia</taxon>
        <taxon>Lophotrochozoa</taxon>
        <taxon>Mollusca</taxon>
        <taxon>Gastropoda</taxon>
        <taxon>Heterobranchia</taxon>
        <taxon>Euthyneura</taxon>
        <taxon>Panpulmonata</taxon>
        <taxon>Sacoglossa</taxon>
        <taxon>Placobranchoidea</taxon>
        <taxon>Plakobranchidae</taxon>
        <taxon>Plakobranchus</taxon>
    </lineage>
</organism>
<dbReference type="GO" id="GO:0003677">
    <property type="term" value="F:DNA binding"/>
    <property type="evidence" value="ECO:0007669"/>
    <property type="project" value="UniProtKB-KW"/>
</dbReference>
<accession>A0AAV3YJT9</accession>
<dbReference type="GO" id="GO:0044027">
    <property type="term" value="P:negative regulation of gene expression via chromosomal CpG island methylation"/>
    <property type="evidence" value="ECO:0007669"/>
    <property type="project" value="TreeGrafter"/>
</dbReference>
<feature type="compositionally biased region" description="Acidic residues" evidence="15">
    <location>
        <begin position="351"/>
        <end position="365"/>
    </location>
</feature>
<dbReference type="GO" id="GO:0005634">
    <property type="term" value="C:nucleus"/>
    <property type="evidence" value="ECO:0007669"/>
    <property type="project" value="UniProtKB-SubCell"/>
</dbReference>
<evidence type="ECO:0000256" key="2">
    <source>
        <dbReference type="ARBA" id="ARBA00022603"/>
    </source>
</evidence>
<evidence type="ECO:0000256" key="15">
    <source>
        <dbReference type="SAM" id="MobiDB-lite"/>
    </source>
</evidence>
<dbReference type="FunFam" id="1.10.10.2230:FF:000001">
    <property type="entry name" value="DNA (cytosine-5)-methyltransferase"/>
    <property type="match status" value="1"/>
</dbReference>
<dbReference type="InterPro" id="IPR029063">
    <property type="entry name" value="SAM-dependent_MTases_sf"/>
</dbReference>
<dbReference type="GO" id="GO:0008270">
    <property type="term" value="F:zinc ion binding"/>
    <property type="evidence" value="ECO:0007669"/>
    <property type="project" value="UniProtKB-KW"/>
</dbReference>
<keyword evidence="9 11" id="KW-0238">DNA-binding</keyword>
<evidence type="ECO:0000256" key="6">
    <source>
        <dbReference type="ARBA" id="ARBA00022737"/>
    </source>
</evidence>
<evidence type="ECO:0000259" key="17">
    <source>
        <dbReference type="PROSITE" id="PS51058"/>
    </source>
</evidence>
<dbReference type="InterPro" id="IPR001025">
    <property type="entry name" value="BAH_dom"/>
</dbReference>
<dbReference type="InterPro" id="IPR043151">
    <property type="entry name" value="BAH_sf"/>
</dbReference>
<dbReference type="SMART" id="SM00439">
    <property type="entry name" value="BAH"/>
    <property type="match status" value="2"/>
</dbReference>
<feature type="compositionally biased region" description="Basic residues" evidence="15">
    <location>
        <begin position="1177"/>
        <end position="1191"/>
    </location>
</feature>
<evidence type="ECO:0000256" key="7">
    <source>
        <dbReference type="ARBA" id="ARBA00022771"/>
    </source>
</evidence>
<evidence type="ECO:0000256" key="12">
    <source>
        <dbReference type="PIRSR" id="PIRSR037404-1"/>
    </source>
</evidence>
<dbReference type="InterPro" id="IPR002857">
    <property type="entry name" value="Znf_CXXC"/>
</dbReference>
<dbReference type="Proteomes" id="UP000735302">
    <property type="component" value="Unassembled WGS sequence"/>
</dbReference>
<feature type="compositionally biased region" description="Basic and acidic residues" evidence="15">
    <location>
        <begin position="249"/>
        <end position="260"/>
    </location>
</feature>
<dbReference type="PROSITE" id="PS51058">
    <property type="entry name" value="ZF_CXXC"/>
    <property type="match status" value="1"/>
</dbReference>
<protein>
    <recommendedName>
        <fullName evidence="11">DNA (cytosine-5)-methyltransferase</fullName>
        <ecNumber evidence="11">2.1.1.37</ecNumber>
    </recommendedName>
</protein>
<evidence type="ECO:0000256" key="8">
    <source>
        <dbReference type="ARBA" id="ARBA00022833"/>
    </source>
</evidence>
<evidence type="ECO:0000313" key="19">
    <source>
        <dbReference type="EMBL" id="GFN82630.1"/>
    </source>
</evidence>
<evidence type="ECO:0000256" key="1">
    <source>
        <dbReference type="ARBA" id="ARBA00004123"/>
    </source>
</evidence>
<evidence type="ECO:0000256" key="13">
    <source>
        <dbReference type="PROSITE-ProRule" id="PRU00509"/>
    </source>
</evidence>
<evidence type="ECO:0000256" key="11">
    <source>
        <dbReference type="PIRNR" id="PIRNR037404"/>
    </source>
</evidence>
<feature type="region of interest" description="Disordered" evidence="15">
    <location>
        <begin position="1163"/>
        <end position="1204"/>
    </location>
</feature>
<dbReference type="GO" id="GO:0006346">
    <property type="term" value="P:DNA methylation-dependent constitutive heterochromatin formation"/>
    <property type="evidence" value="ECO:0007669"/>
    <property type="project" value="InterPro"/>
</dbReference>
<dbReference type="Pfam" id="PF01426">
    <property type="entry name" value="BAH"/>
    <property type="match status" value="2"/>
</dbReference>
<feature type="domain" description="BAH" evidence="16">
    <location>
        <begin position="1037"/>
        <end position="1167"/>
    </location>
</feature>
<dbReference type="PROSITE" id="PS51679">
    <property type="entry name" value="SAM_MT_C5"/>
    <property type="match status" value="1"/>
</dbReference>
<dbReference type="Gene3D" id="1.10.10.2230">
    <property type="match status" value="1"/>
</dbReference>
<evidence type="ECO:0000313" key="20">
    <source>
        <dbReference type="Proteomes" id="UP000735302"/>
    </source>
</evidence>
<dbReference type="Gene3D" id="3.40.50.150">
    <property type="entry name" value="Vaccinia Virus protein VP39"/>
    <property type="match status" value="1"/>
</dbReference>
<comment type="subcellular location">
    <subcellularLocation>
        <location evidence="1 11">Nucleus</location>
    </subcellularLocation>
</comment>
<keyword evidence="3 11" id="KW-0808">Transferase</keyword>
<feature type="domain" description="CXXC-type" evidence="17">
    <location>
        <begin position="692"/>
        <end position="738"/>
    </location>
</feature>
<comment type="caution">
    <text evidence="19">The sequence shown here is derived from an EMBL/GenBank/DDBJ whole genome shotgun (WGS) entry which is preliminary data.</text>
</comment>
<proteinExistence type="inferred from homology"/>
<feature type="region of interest" description="Disordered" evidence="15">
    <location>
        <begin position="106"/>
        <end position="185"/>
    </location>
</feature>
<gene>
    <name evidence="19" type="ORF">PoB_000913600</name>
</gene>
<dbReference type="Gene3D" id="2.30.30.490">
    <property type="match status" value="2"/>
</dbReference>
<evidence type="ECO:0000259" key="18">
    <source>
        <dbReference type="PROSITE" id="PS51912"/>
    </source>
</evidence>
<evidence type="ECO:0000259" key="16">
    <source>
        <dbReference type="PROSITE" id="PS51038"/>
    </source>
</evidence>
<dbReference type="Pfam" id="PF06464">
    <property type="entry name" value="DMAP_binding"/>
    <property type="match status" value="1"/>
</dbReference>
<dbReference type="CDD" id="cd04760">
    <property type="entry name" value="BAH_Dnmt1_I"/>
    <property type="match status" value="1"/>
</dbReference>
<feature type="compositionally biased region" description="Acidic residues" evidence="15">
    <location>
        <begin position="746"/>
        <end position="758"/>
    </location>
</feature>
<feature type="active site" evidence="12 14">
    <location>
        <position position="1301"/>
    </location>
</feature>
<dbReference type="InterPro" id="IPR050390">
    <property type="entry name" value="C5-Methyltransferase"/>
</dbReference>
<keyword evidence="2 11" id="KW-0489">Methyltransferase</keyword>
<dbReference type="GO" id="GO:0003886">
    <property type="term" value="F:DNA (cytosine-5-)-methyltransferase activity"/>
    <property type="evidence" value="ECO:0007669"/>
    <property type="project" value="UniProtKB-UniRule"/>
</dbReference>
<dbReference type="Pfam" id="PF12047">
    <property type="entry name" value="DNMT1-RFD"/>
    <property type="match status" value="1"/>
</dbReference>
<reference evidence="19 20" key="1">
    <citation type="journal article" date="2021" name="Elife">
        <title>Chloroplast acquisition without the gene transfer in kleptoplastic sea slugs, Plakobranchus ocellatus.</title>
        <authorList>
            <person name="Maeda T."/>
            <person name="Takahashi S."/>
            <person name="Yoshida T."/>
            <person name="Shimamura S."/>
            <person name="Takaki Y."/>
            <person name="Nagai Y."/>
            <person name="Toyoda A."/>
            <person name="Suzuki Y."/>
            <person name="Arimoto A."/>
            <person name="Ishii H."/>
            <person name="Satoh N."/>
            <person name="Nishiyama T."/>
            <person name="Hasebe M."/>
            <person name="Maruyama T."/>
            <person name="Minagawa J."/>
            <person name="Obokata J."/>
            <person name="Shigenobu S."/>
        </authorList>
    </citation>
    <scope>NUCLEOTIDE SEQUENCE [LARGE SCALE GENOMIC DNA]</scope>
</reference>
<keyword evidence="10 11" id="KW-0539">Nucleus</keyword>
<dbReference type="SMART" id="SM01137">
    <property type="entry name" value="DMAP_binding"/>
    <property type="match status" value="1"/>
</dbReference>
<keyword evidence="5" id="KW-0479">Metal-binding</keyword>
<feature type="compositionally biased region" description="Polar residues" evidence="15">
    <location>
        <begin position="106"/>
        <end position="138"/>
    </location>
</feature>
<feature type="compositionally biased region" description="Polar residues" evidence="15">
    <location>
        <begin position="147"/>
        <end position="180"/>
    </location>
</feature>
<keyword evidence="6" id="KW-0677">Repeat</keyword>
<dbReference type="GO" id="GO:0032259">
    <property type="term" value="P:methylation"/>
    <property type="evidence" value="ECO:0007669"/>
    <property type="project" value="UniProtKB-KW"/>
</dbReference>
<dbReference type="InterPro" id="IPR010506">
    <property type="entry name" value="DMAP1-bd"/>
</dbReference>
<evidence type="ECO:0000256" key="9">
    <source>
        <dbReference type="ARBA" id="ARBA00023125"/>
    </source>
</evidence>
<dbReference type="Pfam" id="PF00145">
    <property type="entry name" value="DNA_methylase"/>
    <property type="match status" value="1"/>
</dbReference>